<dbReference type="PANTHER" id="PTHR21529">
    <property type="entry name" value="MAMMARY TURMOR VIRUS RECEPTOR HOMOLOG 1, 2 MTVR1, 2"/>
    <property type="match status" value="1"/>
</dbReference>
<feature type="non-terminal residue" evidence="1">
    <location>
        <position position="1"/>
    </location>
</feature>
<dbReference type="InterPro" id="IPR039904">
    <property type="entry name" value="TRANK1"/>
</dbReference>
<evidence type="ECO:0000313" key="1">
    <source>
        <dbReference type="EMBL" id="CAG8809832.1"/>
    </source>
</evidence>
<keyword evidence="2" id="KW-1185">Reference proteome</keyword>
<comment type="caution">
    <text evidence="1">The sequence shown here is derived from an EMBL/GenBank/DDBJ whole genome shotgun (WGS) entry which is preliminary data.</text>
</comment>
<proteinExistence type="predicted"/>
<organism evidence="1 2">
    <name type="scientific">Gigaspora margarita</name>
    <dbReference type="NCBI Taxonomy" id="4874"/>
    <lineage>
        <taxon>Eukaryota</taxon>
        <taxon>Fungi</taxon>
        <taxon>Fungi incertae sedis</taxon>
        <taxon>Mucoromycota</taxon>
        <taxon>Glomeromycotina</taxon>
        <taxon>Glomeromycetes</taxon>
        <taxon>Diversisporales</taxon>
        <taxon>Gigasporaceae</taxon>
        <taxon>Gigaspora</taxon>
    </lineage>
</organism>
<dbReference type="PANTHER" id="PTHR21529:SF4">
    <property type="entry name" value="TPR AND ANKYRIN REPEAT-CONTAINING PROTEIN 1"/>
    <property type="match status" value="1"/>
</dbReference>
<accession>A0ABN7W036</accession>
<name>A0ABN7W036_GIGMA</name>
<sequence length="157" mass="18262">LKRPLTNYNRCGIIKPKQFEMNINYYSYNEILKLASLVIDLIWHFFPDSIDKPSCEHSEVGGPKPAVFNEISAEEFFLKVFNSAAMVETVFDCKGMEFDVVLYNFFKNSPARKKWRVIHSFLDKNEIGVPIFSHEKHCSLSSELKQLYIAVEILNFN</sequence>
<evidence type="ECO:0000313" key="2">
    <source>
        <dbReference type="Proteomes" id="UP000789901"/>
    </source>
</evidence>
<protein>
    <submittedName>
        <fullName evidence="1">27785_t:CDS:1</fullName>
    </submittedName>
</protein>
<dbReference type="EMBL" id="CAJVQB010027049">
    <property type="protein sequence ID" value="CAG8809832.1"/>
    <property type="molecule type" value="Genomic_DNA"/>
</dbReference>
<reference evidence="1 2" key="1">
    <citation type="submission" date="2021-06" db="EMBL/GenBank/DDBJ databases">
        <authorList>
            <person name="Kallberg Y."/>
            <person name="Tangrot J."/>
            <person name="Rosling A."/>
        </authorList>
    </citation>
    <scope>NUCLEOTIDE SEQUENCE [LARGE SCALE GENOMIC DNA]</scope>
    <source>
        <strain evidence="1 2">120-4 pot B 10/14</strain>
    </source>
</reference>
<gene>
    <name evidence="1" type="ORF">GMARGA_LOCUS24974</name>
</gene>
<dbReference type="Proteomes" id="UP000789901">
    <property type="component" value="Unassembled WGS sequence"/>
</dbReference>